<dbReference type="STRING" id="1236973.JCM9157_2291"/>
<dbReference type="GO" id="GO:0016705">
    <property type="term" value="F:oxidoreductase activity, acting on paired donors, with incorporation or reduction of molecular oxygen"/>
    <property type="evidence" value="ECO:0007669"/>
    <property type="project" value="UniProtKB-ARBA"/>
</dbReference>
<dbReference type="PANTHER" id="PTHR10134">
    <property type="entry name" value="CYTOCHROME B-C1 COMPLEX SUBUNIT RIESKE, MITOCHONDRIAL"/>
    <property type="match status" value="1"/>
</dbReference>
<dbReference type="GO" id="GO:0004497">
    <property type="term" value="F:monooxygenase activity"/>
    <property type="evidence" value="ECO:0007669"/>
    <property type="project" value="UniProtKB-ARBA"/>
</dbReference>
<dbReference type="GO" id="GO:0051537">
    <property type="term" value="F:2 iron, 2 sulfur cluster binding"/>
    <property type="evidence" value="ECO:0007669"/>
    <property type="project" value="UniProtKB-KW"/>
</dbReference>
<evidence type="ECO:0000256" key="2">
    <source>
        <dbReference type="ARBA" id="ARBA00022723"/>
    </source>
</evidence>
<evidence type="ECO:0000256" key="1">
    <source>
        <dbReference type="ARBA" id="ARBA00022714"/>
    </source>
</evidence>
<keyword evidence="5" id="KW-1015">Disulfide bond</keyword>
<sequence>MNEENKCPKRNKPKSQDDMIQLTENVNRFDDLKFNRRAFLKTAVGATVALGLSTLPFSVKAFLGDFEDEKELVEIVKLDSLPPGSSVTFNYPTENDPALLVHTKAGELKAYNSACTHLMCPVFYEKESEVLLCPCHKGYFDLNNGHPLAGPPQRELPLIELEVQNEVVYAVGRKIRHG</sequence>
<name>W4QV30_HALA3</name>
<dbReference type="Pfam" id="PF00355">
    <property type="entry name" value="Rieske"/>
    <property type="match status" value="1"/>
</dbReference>
<dbReference type="Gene3D" id="2.102.10.10">
    <property type="entry name" value="Rieske [2Fe-2S] iron-sulphur domain"/>
    <property type="match status" value="1"/>
</dbReference>
<keyword evidence="2" id="KW-0479">Metal-binding</keyword>
<evidence type="ECO:0000256" key="5">
    <source>
        <dbReference type="ARBA" id="ARBA00023157"/>
    </source>
</evidence>
<dbReference type="eggNOG" id="COG2146">
    <property type="taxonomic scope" value="Bacteria"/>
</dbReference>
<dbReference type="OrthoDB" id="9802613at2"/>
<comment type="caution">
    <text evidence="7">The sequence shown here is derived from an EMBL/GenBank/DDBJ whole genome shotgun (WGS) entry which is preliminary data.</text>
</comment>
<dbReference type="Proteomes" id="UP000018896">
    <property type="component" value="Unassembled WGS sequence"/>
</dbReference>
<dbReference type="GO" id="GO:0046872">
    <property type="term" value="F:metal ion binding"/>
    <property type="evidence" value="ECO:0007669"/>
    <property type="project" value="UniProtKB-KW"/>
</dbReference>
<keyword evidence="1" id="KW-0001">2Fe-2S</keyword>
<dbReference type="EMBL" id="BAUV01000015">
    <property type="protein sequence ID" value="GAE35194.1"/>
    <property type="molecule type" value="Genomic_DNA"/>
</dbReference>
<reference evidence="7 8" key="1">
    <citation type="journal article" date="2014" name="Genome Announc.">
        <title>Draft Genome Sequences of Three Alkaliphilic Bacillus Strains, Bacillus wakoensis JCM 9140T, Bacillus akibai JCM 9157T, and Bacillus hemicellulosilyticus JCM 9152T.</title>
        <authorList>
            <person name="Yuki M."/>
            <person name="Oshima K."/>
            <person name="Suda W."/>
            <person name="Oshida Y."/>
            <person name="Kitamura K."/>
            <person name="Iida T."/>
            <person name="Hattori M."/>
            <person name="Ohkuma M."/>
        </authorList>
    </citation>
    <scope>NUCLEOTIDE SEQUENCE [LARGE SCALE GENOMIC DNA]</scope>
    <source>
        <strain evidence="7 8">JCM 9157</strain>
    </source>
</reference>
<dbReference type="RefSeq" id="WP_035664485.1">
    <property type="nucleotide sequence ID" value="NZ_BAUV01000015.1"/>
</dbReference>
<accession>W4QV30</accession>
<keyword evidence="3" id="KW-0408">Iron</keyword>
<keyword evidence="8" id="KW-1185">Reference proteome</keyword>
<evidence type="ECO:0000313" key="8">
    <source>
        <dbReference type="Proteomes" id="UP000018896"/>
    </source>
</evidence>
<gene>
    <name evidence="7" type="ORF">JCM9157_2291</name>
</gene>
<protein>
    <submittedName>
        <fullName evidence="7">Rieske</fullName>
    </submittedName>
</protein>
<evidence type="ECO:0000313" key="7">
    <source>
        <dbReference type="EMBL" id="GAE35194.1"/>
    </source>
</evidence>
<evidence type="ECO:0000256" key="4">
    <source>
        <dbReference type="ARBA" id="ARBA00023014"/>
    </source>
</evidence>
<dbReference type="AlphaFoldDB" id="W4QV30"/>
<dbReference type="InterPro" id="IPR017941">
    <property type="entry name" value="Rieske_2Fe-2S"/>
</dbReference>
<feature type="domain" description="Rieske" evidence="6">
    <location>
        <begin position="73"/>
        <end position="170"/>
    </location>
</feature>
<dbReference type="SUPFAM" id="SSF50022">
    <property type="entry name" value="ISP domain"/>
    <property type="match status" value="1"/>
</dbReference>
<organism evidence="7 8">
    <name type="scientific">Halalkalibacter akibai (strain ATCC 43226 / DSM 21942 / CIP 109018 / JCM 9157 / 1139)</name>
    <name type="common">Bacillus akibai</name>
    <dbReference type="NCBI Taxonomy" id="1236973"/>
    <lineage>
        <taxon>Bacteria</taxon>
        <taxon>Bacillati</taxon>
        <taxon>Bacillota</taxon>
        <taxon>Bacilli</taxon>
        <taxon>Bacillales</taxon>
        <taxon>Bacillaceae</taxon>
        <taxon>Halalkalibacter</taxon>
    </lineage>
</organism>
<dbReference type="PROSITE" id="PS51296">
    <property type="entry name" value="RIESKE"/>
    <property type="match status" value="1"/>
</dbReference>
<evidence type="ECO:0000256" key="3">
    <source>
        <dbReference type="ARBA" id="ARBA00023004"/>
    </source>
</evidence>
<proteinExistence type="predicted"/>
<dbReference type="InterPro" id="IPR014349">
    <property type="entry name" value="Rieske_Fe-S_prot"/>
</dbReference>
<dbReference type="InterPro" id="IPR006311">
    <property type="entry name" value="TAT_signal"/>
</dbReference>
<keyword evidence="4" id="KW-0411">Iron-sulfur</keyword>
<evidence type="ECO:0000259" key="6">
    <source>
        <dbReference type="PROSITE" id="PS51296"/>
    </source>
</evidence>
<dbReference type="PROSITE" id="PS51318">
    <property type="entry name" value="TAT"/>
    <property type="match status" value="1"/>
</dbReference>
<dbReference type="InterPro" id="IPR036922">
    <property type="entry name" value="Rieske_2Fe-2S_sf"/>
</dbReference>